<accession>A0A139ALC0</accession>
<dbReference type="Proteomes" id="UP000070544">
    <property type="component" value="Unassembled WGS sequence"/>
</dbReference>
<feature type="compositionally biased region" description="Low complexity" evidence="1">
    <location>
        <begin position="856"/>
        <end position="876"/>
    </location>
</feature>
<feature type="compositionally biased region" description="Basic and acidic residues" evidence="1">
    <location>
        <begin position="339"/>
        <end position="354"/>
    </location>
</feature>
<feature type="compositionally biased region" description="Polar residues" evidence="1">
    <location>
        <begin position="245"/>
        <end position="255"/>
    </location>
</feature>
<feature type="region of interest" description="Disordered" evidence="1">
    <location>
        <begin position="289"/>
        <end position="905"/>
    </location>
</feature>
<dbReference type="AlphaFoldDB" id="A0A139ALC0"/>
<proteinExistence type="predicted"/>
<protein>
    <submittedName>
        <fullName evidence="2">Uncharacterized protein</fullName>
    </submittedName>
</protein>
<keyword evidence="3" id="KW-1185">Reference proteome</keyword>
<organism evidence="2 3">
    <name type="scientific">Gonapodya prolifera (strain JEL478)</name>
    <name type="common">Monoblepharis prolifera</name>
    <dbReference type="NCBI Taxonomy" id="1344416"/>
    <lineage>
        <taxon>Eukaryota</taxon>
        <taxon>Fungi</taxon>
        <taxon>Fungi incertae sedis</taxon>
        <taxon>Chytridiomycota</taxon>
        <taxon>Chytridiomycota incertae sedis</taxon>
        <taxon>Monoblepharidomycetes</taxon>
        <taxon>Monoblepharidales</taxon>
        <taxon>Gonapodyaceae</taxon>
        <taxon>Gonapodya</taxon>
    </lineage>
</organism>
<reference evidence="2 3" key="1">
    <citation type="journal article" date="2015" name="Genome Biol. Evol.">
        <title>Phylogenomic analyses indicate that early fungi evolved digesting cell walls of algal ancestors of land plants.</title>
        <authorList>
            <person name="Chang Y."/>
            <person name="Wang S."/>
            <person name="Sekimoto S."/>
            <person name="Aerts A.L."/>
            <person name="Choi C."/>
            <person name="Clum A."/>
            <person name="LaButti K.M."/>
            <person name="Lindquist E.A."/>
            <person name="Yee Ngan C."/>
            <person name="Ohm R.A."/>
            <person name="Salamov A.A."/>
            <person name="Grigoriev I.V."/>
            <person name="Spatafora J.W."/>
            <person name="Berbee M.L."/>
        </authorList>
    </citation>
    <scope>NUCLEOTIDE SEQUENCE [LARGE SCALE GENOMIC DNA]</scope>
    <source>
        <strain evidence="2 3">JEL478</strain>
    </source>
</reference>
<evidence type="ECO:0000313" key="2">
    <source>
        <dbReference type="EMBL" id="KXS17581.1"/>
    </source>
</evidence>
<feature type="compositionally biased region" description="Basic residues" evidence="1">
    <location>
        <begin position="678"/>
        <end position="690"/>
    </location>
</feature>
<feature type="compositionally biased region" description="Low complexity" evidence="1">
    <location>
        <begin position="637"/>
        <end position="648"/>
    </location>
</feature>
<dbReference type="OMA" id="RVEYHEN"/>
<feature type="compositionally biased region" description="Low complexity" evidence="1">
    <location>
        <begin position="799"/>
        <end position="809"/>
    </location>
</feature>
<feature type="region of interest" description="Disordered" evidence="1">
    <location>
        <begin position="239"/>
        <end position="269"/>
    </location>
</feature>
<feature type="compositionally biased region" description="Low complexity" evidence="1">
    <location>
        <begin position="450"/>
        <end position="462"/>
    </location>
</feature>
<feature type="compositionally biased region" description="Basic and acidic residues" evidence="1">
    <location>
        <begin position="503"/>
        <end position="547"/>
    </location>
</feature>
<feature type="region of interest" description="Disordered" evidence="1">
    <location>
        <begin position="75"/>
        <end position="103"/>
    </location>
</feature>
<feature type="compositionally biased region" description="Polar residues" evidence="1">
    <location>
        <begin position="175"/>
        <end position="190"/>
    </location>
</feature>
<feature type="region of interest" description="Disordered" evidence="1">
    <location>
        <begin position="119"/>
        <end position="194"/>
    </location>
</feature>
<dbReference type="STRING" id="1344416.A0A139ALC0"/>
<dbReference type="EMBL" id="KQ965746">
    <property type="protein sequence ID" value="KXS17581.1"/>
    <property type="molecule type" value="Genomic_DNA"/>
</dbReference>
<gene>
    <name evidence="2" type="ORF">M427DRAFT_133387</name>
</gene>
<evidence type="ECO:0000313" key="3">
    <source>
        <dbReference type="Proteomes" id="UP000070544"/>
    </source>
</evidence>
<feature type="compositionally biased region" description="Basic and acidic residues" evidence="1">
    <location>
        <begin position="810"/>
        <end position="828"/>
    </location>
</feature>
<evidence type="ECO:0000256" key="1">
    <source>
        <dbReference type="SAM" id="MobiDB-lite"/>
    </source>
</evidence>
<feature type="compositionally biased region" description="Basic and acidic residues" evidence="1">
    <location>
        <begin position="613"/>
        <end position="636"/>
    </location>
</feature>
<name>A0A139ALC0_GONPJ</name>
<sequence length="1124" mass="123148">MDSELVLLNDEIAHLRAHLLLDSDAPSLVPSPHISGSNLATSYSGSDVRASLTASSHGSHDAHQHLVLSHPHPLTSDHKTLNGTSDRSNAHYGAVSSNESLQRGSESVFLSTVPINGLLAQEDGGKGKDVTKGASQDGRGFGNRDRGGDESQQSFRSLENVRRQPDVVAPLAKRSATQMRSSESEAQNSRLGAAQVKSDSAIVHDTQDCDDILSWFTRCLPPPISPTVPKWSGRLKIEQKPRSEVQVQTTATPVSNADKPDRVLPQTPPILTVRKDSDDEEVPLAALLSIKREKEKNSENLTEPVQKVSMDEGESPLPVIPQLSKPLPTVPNEVSFTPKPEEKQEADRGMEDRSIASGASAAVNVKPAPEPPPSNKPTSQESVLSGTRPLVSLRIPKRSDASKNPSNNALKPDQSKATHFSPPKQLPDVAPSVAATSASFFADGDKDGLSSSSKTSKRVSSVDAEQLSRPRIAKKPKTDAEAADVSIKRSRIPNPALPVSDVVKSENRIDIKTDQRNDTNAEKRNDIKAANRIDVKTDTATVDEAKVDVPTNTVKEPKLKPKDRADYNNNDKRKDQRRSRSPDVRRRARRRSRSSSKGELSDRGQDSRAGWNRRRDQTQASRDRGRRSSSDDDHSSSSRGYGRTGSSRSPRDRRYNNGRVRYRRRRSVSSSDSDSRSRERRRRQRSRYSRSRSTESRRSSRSRSWSTVGSRRSRRSPVKRTNANFRKSYSSSDASDRERGSRRATPGRNNFSPVPPATRADGNTGIADKSNGGIQSKDPVRSAAPAIEALGTAKDMKKAAPSPSPSSKSLIDRDRAVEVHDSNYRTTEETVTSSTTSGISRKVLNLQAYKSRRSQPDSGAPSPGDSSPNPSSQGQPRMDTPGSTGSVSGPAPPKATPNRGNPMKWATDAAVGHKHDGDDLVKIMKDDPMGLKYQALHYLVAATYYLETDRAQDVSRLDGFLQHCHQVLTKVDVALASILCKIESIYYGELISRQTRAAQFKAQQPLDVTTPVGQSVDLESYNKLKTNLMSFRVEHTELLNSILRGVSMLQKRWAEGESYSVDLPTTFPLAFAGRIHGPGADTAPPQPLTLTPRTSLSVACQVARSCIAEYVKQHELAKWKWRIV</sequence>
<feature type="compositionally biased region" description="Polar residues" evidence="1">
    <location>
        <begin position="719"/>
        <end position="733"/>
    </location>
</feature>
<feature type="compositionally biased region" description="Basic and acidic residues" evidence="1">
    <location>
        <begin position="555"/>
        <end position="585"/>
    </location>
</feature>